<protein>
    <submittedName>
        <fullName evidence="1">Uncharacterized protein</fullName>
    </submittedName>
</protein>
<proteinExistence type="predicted"/>
<reference evidence="2" key="1">
    <citation type="submission" date="2016-02" db="EMBL/GenBank/DDBJ databases">
        <authorList>
            <person name="liu f."/>
        </authorList>
    </citation>
    <scope>NUCLEOTIDE SEQUENCE [LARGE SCALE GENOMIC DNA]</scope>
</reference>
<gene>
    <name evidence="1" type="ORF">FLM9_1151</name>
</gene>
<organism evidence="1 2">
    <name type="scientific">Candidatus Synechococcus spongiarum</name>
    <dbReference type="NCBI Taxonomy" id="431041"/>
    <lineage>
        <taxon>Bacteria</taxon>
        <taxon>Bacillati</taxon>
        <taxon>Cyanobacteriota</taxon>
        <taxon>Cyanophyceae</taxon>
        <taxon>Synechococcales</taxon>
        <taxon>Synechococcaceae</taxon>
        <taxon>Synechococcus</taxon>
    </lineage>
</organism>
<name>A0A164ZRX7_9SYNE</name>
<dbReference type="EMBL" id="FITM01000125">
    <property type="protein sequence ID" value="SAY39106.1"/>
    <property type="molecule type" value="Genomic_DNA"/>
</dbReference>
<evidence type="ECO:0000313" key="2">
    <source>
        <dbReference type="Proteomes" id="UP000182631"/>
    </source>
</evidence>
<sequence>MQAQARALLWLISLRDSHLDAIKEAVEADDAGAVVG</sequence>
<keyword evidence="2" id="KW-1185">Reference proteome</keyword>
<accession>A0A164ZRX7</accession>
<dbReference type="Proteomes" id="UP000182631">
    <property type="component" value="Unassembled WGS sequence"/>
</dbReference>
<dbReference type="AlphaFoldDB" id="A0A164ZRX7"/>
<evidence type="ECO:0000313" key="1">
    <source>
        <dbReference type="EMBL" id="SAY39106.1"/>
    </source>
</evidence>